<feature type="domain" description="CBS" evidence="3">
    <location>
        <begin position="242"/>
        <end position="298"/>
    </location>
</feature>
<dbReference type="PANTHER" id="PTHR43080:SF2">
    <property type="entry name" value="CBS DOMAIN-CONTAINING PROTEIN"/>
    <property type="match status" value="1"/>
</dbReference>
<dbReference type="Gene3D" id="3.10.580.10">
    <property type="entry name" value="CBS-domain"/>
    <property type="match status" value="1"/>
</dbReference>
<gene>
    <name evidence="5" type="ORF">ENT89_04200</name>
    <name evidence="4" type="ORF">ENX77_04955</name>
</gene>
<name>A0A7C4S5L8_9EURY</name>
<dbReference type="Pfam" id="PF03444">
    <property type="entry name" value="WHD_HrcA"/>
    <property type="match status" value="1"/>
</dbReference>
<proteinExistence type="predicted"/>
<dbReference type="EMBL" id="DTPI01000030">
    <property type="protein sequence ID" value="HGE66452.1"/>
    <property type="molecule type" value="Genomic_DNA"/>
</dbReference>
<dbReference type="SUPFAM" id="SSF54631">
    <property type="entry name" value="CBS-domain pair"/>
    <property type="match status" value="1"/>
</dbReference>
<evidence type="ECO:0000256" key="2">
    <source>
        <dbReference type="PROSITE-ProRule" id="PRU00703"/>
    </source>
</evidence>
<dbReference type="InterPro" id="IPR005104">
    <property type="entry name" value="WHTH_HrcA_DNA-bd"/>
</dbReference>
<dbReference type="Gene3D" id="1.10.10.10">
    <property type="entry name" value="Winged helix-like DNA-binding domain superfamily/Winged helix DNA-binding domain"/>
    <property type="match status" value="1"/>
</dbReference>
<dbReference type="SMART" id="SM00116">
    <property type="entry name" value="CBS"/>
    <property type="match status" value="2"/>
</dbReference>
<keyword evidence="1 2" id="KW-0129">CBS domain</keyword>
<dbReference type="GO" id="GO:0006355">
    <property type="term" value="P:regulation of DNA-templated transcription"/>
    <property type="evidence" value="ECO:0007669"/>
    <property type="project" value="InterPro"/>
</dbReference>
<dbReference type="AlphaFoldDB" id="A0A7C4S5L8"/>
<evidence type="ECO:0000259" key="3">
    <source>
        <dbReference type="PROSITE" id="PS51371"/>
    </source>
</evidence>
<dbReference type="Pfam" id="PF00571">
    <property type="entry name" value="CBS"/>
    <property type="match status" value="2"/>
</dbReference>
<comment type="caution">
    <text evidence="5">The sequence shown here is derived from an EMBL/GenBank/DDBJ whole genome shotgun (WGS) entry which is preliminary data.</text>
</comment>
<accession>A0A7C4S5L8</accession>
<organism evidence="5">
    <name type="scientific">Geoglobus ahangari</name>
    <dbReference type="NCBI Taxonomy" id="113653"/>
    <lineage>
        <taxon>Archaea</taxon>
        <taxon>Methanobacteriati</taxon>
        <taxon>Methanobacteriota</taxon>
        <taxon>Archaeoglobi</taxon>
        <taxon>Archaeoglobales</taxon>
        <taxon>Archaeoglobaceae</taxon>
        <taxon>Geoglobus</taxon>
    </lineage>
</organism>
<dbReference type="InterPro" id="IPR016436">
    <property type="entry name" value="UCP005063_CBS"/>
</dbReference>
<dbReference type="EMBL" id="DTAK01000025">
    <property type="protein sequence ID" value="HGU59370.1"/>
    <property type="molecule type" value="Genomic_DNA"/>
</dbReference>
<dbReference type="InterPro" id="IPR036388">
    <property type="entry name" value="WH-like_DNA-bd_sf"/>
</dbReference>
<feature type="domain" description="CBS" evidence="3">
    <location>
        <begin position="180"/>
        <end position="236"/>
    </location>
</feature>
<evidence type="ECO:0000256" key="1">
    <source>
        <dbReference type="ARBA" id="ARBA00023122"/>
    </source>
</evidence>
<evidence type="ECO:0000313" key="4">
    <source>
        <dbReference type="EMBL" id="HGE66452.1"/>
    </source>
</evidence>
<evidence type="ECO:0000313" key="5">
    <source>
        <dbReference type="EMBL" id="HGU59370.1"/>
    </source>
</evidence>
<dbReference type="InterPro" id="IPR036390">
    <property type="entry name" value="WH_DNA-bd_sf"/>
</dbReference>
<dbReference type="SUPFAM" id="SSF46785">
    <property type="entry name" value="Winged helix' DNA-binding domain"/>
    <property type="match status" value="1"/>
</dbReference>
<dbReference type="PANTHER" id="PTHR43080">
    <property type="entry name" value="CBS DOMAIN-CONTAINING PROTEIN CBSX3, MITOCHONDRIAL"/>
    <property type="match status" value="1"/>
</dbReference>
<dbReference type="InterPro" id="IPR000644">
    <property type="entry name" value="CBS_dom"/>
</dbReference>
<dbReference type="InterPro" id="IPR051257">
    <property type="entry name" value="Diverse_CBS-Domain"/>
</dbReference>
<dbReference type="GO" id="GO:0003677">
    <property type="term" value="F:DNA binding"/>
    <property type="evidence" value="ECO:0007669"/>
    <property type="project" value="InterPro"/>
</dbReference>
<dbReference type="InterPro" id="IPR046342">
    <property type="entry name" value="CBS_dom_sf"/>
</dbReference>
<dbReference type="PROSITE" id="PS51371">
    <property type="entry name" value="CBS"/>
    <property type="match status" value="2"/>
</dbReference>
<reference evidence="5" key="1">
    <citation type="journal article" date="2020" name="mSystems">
        <title>Genome- and Community-Level Interaction Insights into Carbon Utilization and Element Cycling Functions of Hydrothermarchaeota in Hydrothermal Sediment.</title>
        <authorList>
            <person name="Zhou Z."/>
            <person name="Liu Y."/>
            <person name="Xu W."/>
            <person name="Pan J."/>
            <person name="Luo Z.H."/>
            <person name="Li M."/>
        </authorList>
    </citation>
    <scope>NUCLEOTIDE SEQUENCE [LARGE SCALE GENOMIC DNA]</scope>
    <source>
        <strain evidence="5">SpSt-62</strain>
        <strain evidence="4">SpSt-97</strain>
    </source>
</reference>
<protein>
    <submittedName>
        <fullName evidence="5">CBS domain-containing protein</fullName>
    </submittedName>
</protein>
<dbReference type="PIRSF" id="PIRSF005063">
    <property type="entry name" value="UCP005063_CBS_MJ1232"/>
    <property type="match status" value="1"/>
</dbReference>
<sequence length="301" mass="33365">MELELTQIQKDILYALITLYKNKKGGSVKGEEIAELINRNPGTVRNQMQALRALGLVEGVPGPKGGYRPTSKAYEILSITKYEEATKVPVIVNDEIQEDLSAEEIVLPSLSNPKVCQARIRIVGNIKKIEPEDRVIVGPTPVNELMIYGKVVGRDDTENTIVIDIEKIFALPKDKVGEHMSSPIITINAEESVIKASEELSKRGIYCMPVVKDSNFIGIVTLDHIAKAVAENKLDKKVKDIMRPKIVSVEKDISLGEALRIMNDEGVRLLIVRDSGRPVGVITDQKILKILAPEQVKVYHK</sequence>